<dbReference type="PANTHER" id="PTHR47643:SF2">
    <property type="entry name" value="TPR DOMAIN PROTEIN (AFU_ORTHOLOGUE AFUA_5G12710)"/>
    <property type="match status" value="1"/>
</dbReference>
<dbReference type="PROSITE" id="PS50280">
    <property type="entry name" value="SET"/>
    <property type="match status" value="1"/>
</dbReference>
<dbReference type="PROSITE" id="PS50005">
    <property type="entry name" value="TPR"/>
    <property type="match status" value="1"/>
</dbReference>
<gene>
    <name evidence="3" type="ORF">DERYTH_LOCUS153</name>
</gene>
<dbReference type="Pfam" id="PF00856">
    <property type="entry name" value="SET"/>
    <property type="match status" value="1"/>
</dbReference>
<dbReference type="Proteomes" id="UP000789405">
    <property type="component" value="Unassembled WGS sequence"/>
</dbReference>
<dbReference type="SUPFAM" id="SSF48452">
    <property type="entry name" value="TPR-like"/>
    <property type="match status" value="1"/>
</dbReference>
<dbReference type="InterPro" id="IPR011990">
    <property type="entry name" value="TPR-like_helical_dom_sf"/>
</dbReference>
<proteinExistence type="predicted"/>
<dbReference type="InterPro" id="IPR019734">
    <property type="entry name" value="TPR_rpt"/>
</dbReference>
<evidence type="ECO:0000313" key="4">
    <source>
        <dbReference type="Proteomes" id="UP000789405"/>
    </source>
</evidence>
<comment type="caution">
    <text evidence="3">The sequence shown here is derived from an EMBL/GenBank/DDBJ whole genome shotgun (WGS) entry which is preliminary data.</text>
</comment>
<dbReference type="InterPro" id="IPR053209">
    <property type="entry name" value="Gramillin-biosynth_MTr"/>
</dbReference>
<sequence>MDFKTDEPIARALYDEILQTAFLRITSSNSQKKSRQQLISEHERRLNHFDQAYKENLFIVYNTYEQRNIKPTPKIKFTLENRILIKDLRINKEHHGKFLLCRVIARCIKINALLTVVEDPEGDVERLALYNFNPKSVSQGGGPMKPLSVDHASKYLPIGTQIVIGNPSYQIAGDGNAIIYSDNPDDVIMIIDRKFQLCDAAWRTDRPKGTYSIIRNKQSVDEFRFRGNDYFLSKEFMAAVHEYSSGIMLEPYNTALLANRAEAYLRLQQFKKALADVEMVLKLEPSHLKAAFRKGKALCGLKRYQEAIIVLRDLCKRIKNHKDRDDNVSIKKSAIGLLKHIEMLVNESQNGKYDYICIIDELHEKAKIKDNEIANIWIHQGGPRLDHADYLIDDIEIRLSKGKGRGWFAKYDIPEHSLLMASKPFEIAHKNEAPEHTLSMISKVVSPDCIIDSSVVTGIELVIRITQKLLMEPELCREFYQLYCGPNLLPMEKLNKDMLRCVDIDRIMKTFAYVSFEQVDRTNNINHENNGLGIWIKQSYFNHSCADANVYRLFLGDLMFIRTLRPILKGEELVICHYDLTLPYERRARYLKSMDIDCKCRLCMLEISEGQENKFRRNKLIKDCKNLLTNPFNVKKFEDTVIELRSIRKHLELDPQSLEPSAGLAVVYANRGDFCKSLPIRKEIYNYSMGAVLYRTSTVFGIAFDYYALGKKKHAKIWFDKVLKEFAEYIRGKFKDDETCWRREALNLLERFTLNDFLIAKCLSLTVVARDVFSEPIFGTFTPSEPTTLIGRKRLTDPNKNIIASSWAKAVELENKNKMLIDLNILYKNFTKLNSALKKKILTLRFYTKLIKVCELQESRLNNRSL</sequence>
<dbReference type="SMART" id="SM00028">
    <property type="entry name" value="TPR"/>
    <property type="match status" value="4"/>
</dbReference>
<organism evidence="3 4">
    <name type="scientific">Dentiscutata erythropus</name>
    <dbReference type="NCBI Taxonomy" id="1348616"/>
    <lineage>
        <taxon>Eukaryota</taxon>
        <taxon>Fungi</taxon>
        <taxon>Fungi incertae sedis</taxon>
        <taxon>Mucoromycota</taxon>
        <taxon>Glomeromycotina</taxon>
        <taxon>Glomeromycetes</taxon>
        <taxon>Diversisporales</taxon>
        <taxon>Gigasporaceae</taxon>
        <taxon>Dentiscutata</taxon>
    </lineage>
</organism>
<dbReference type="CDD" id="cd20071">
    <property type="entry name" value="SET_SMYD"/>
    <property type="match status" value="1"/>
</dbReference>
<dbReference type="Gene3D" id="2.170.270.10">
    <property type="entry name" value="SET domain"/>
    <property type="match status" value="1"/>
</dbReference>
<dbReference type="SUPFAM" id="SSF82199">
    <property type="entry name" value="SET domain"/>
    <property type="match status" value="1"/>
</dbReference>
<dbReference type="InterPro" id="IPR046341">
    <property type="entry name" value="SET_dom_sf"/>
</dbReference>
<feature type="repeat" description="TPR" evidence="1">
    <location>
        <begin position="254"/>
        <end position="287"/>
    </location>
</feature>
<keyword evidence="4" id="KW-1185">Reference proteome</keyword>
<evidence type="ECO:0000313" key="3">
    <source>
        <dbReference type="EMBL" id="CAG8445255.1"/>
    </source>
</evidence>
<dbReference type="PANTHER" id="PTHR47643">
    <property type="entry name" value="TPR DOMAIN PROTEIN (AFU_ORTHOLOGUE AFUA_5G12710)"/>
    <property type="match status" value="1"/>
</dbReference>
<dbReference type="OrthoDB" id="433738at2759"/>
<dbReference type="AlphaFoldDB" id="A0A9N8V7A5"/>
<dbReference type="InterPro" id="IPR001214">
    <property type="entry name" value="SET_dom"/>
</dbReference>
<dbReference type="Gene3D" id="1.25.40.10">
    <property type="entry name" value="Tetratricopeptide repeat domain"/>
    <property type="match status" value="1"/>
</dbReference>
<feature type="domain" description="SET" evidence="2">
    <location>
        <begin position="393"/>
        <end position="578"/>
    </location>
</feature>
<evidence type="ECO:0000256" key="1">
    <source>
        <dbReference type="PROSITE-ProRule" id="PRU00339"/>
    </source>
</evidence>
<dbReference type="Pfam" id="PF12895">
    <property type="entry name" value="ANAPC3"/>
    <property type="match status" value="1"/>
</dbReference>
<keyword evidence="1" id="KW-0802">TPR repeat</keyword>
<accession>A0A9N8V7A5</accession>
<name>A0A9N8V7A5_9GLOM</name>
<protein>
    <submittedName>
        <fullName evidence="3">17994_t:CDS:1</fullName>
    </submittedName>
</protein>
<evidence type="ECO:0000259" key="2">
    <source>
        <dbReference type="PROSITE" id="PS50280"/>
    </source>
</evidence>
<dbReference type="EMBL" id="CAJVPY010000028">
    <property type="protein sequence ID" value="CAG8445255.1"/>
    <property type="molecule type" value="Genomic_DNA"/>
</dbReference>
<reference evidence="3" key="1">
    <citation type="submission" date="2021-06" db="EMBL/GenBank/DDBJ databases">
        <authorList>
            <person name="Kallberg Y."/>
            <person name="Tangrot J."/>
            <person name="Rosling A."/>
        </authorList>
    </citation>
    <scope>NUCLEOTIDE SEQUENCE</scope>
    <source>
        <strain evidence="3">MA453B</strain>
    </source>
</reference>